<protein>
    <submittedName>
        <fullName evidence="6">TetR family transcriptional regulator</fullName>
    </submittedName>
</protein>
<dbReference type="InterPro" id="IPR050109">
    <property type="entry name" value="HTH-type_TetR-like_transc_reg"/>
</dbReference>
<dbReference type="InterPro" id="IPR036271">
    <property type="entry name" value="Tet_transcr_reg_TetR-rel_C_sf"/>
</dbReference>
<dbReference type="Gene3D" id="1.10.357.10">
    <property type="entry name" value="Tetracycline Repressor, domain 2"/>
    <property type="match status" value="1"/>
</dbReference>
<dbReference type="GO" id="GO:0000976">
    <property type="term" value="F:transcription cis-regulatory region binding"/>
    <property type="evidence" value="ECO:0007669"/>
    <property type="project" value="TreeGrafter"/>
</dbReference>
<name>A0A4R6S112_9MICO</name>
<dbReference type="PANTHER" id="PTHR30055">
    <property type="entry name" value="HTH-TYPE TRANSCRIPTIONAL REGULATOR RUTR"/>
    <property type="match status" value="1"/>
</dbReference>
<dbReference type="EMBL" id="SNYA01000003">
    <property type="protein sequence ID" value="TDP93191.1"/>
    <property type="molecule type" value="Genomic_DNA"/>
</dbReference>
<accession>A0A4R6S112</accession>
<evidence type="ECO:0000256" key="4">
    <source>
        <dbReference type="PROSITE-ProRule" id="PRU00335"/>
    </source>
</evidence>
<evidence type="ECO:0000313" key="6">
    <source>
        <dbReference type="EMBL" id="TDP93191.1"/>
    </source>
</evidence>
<comment type="caution">
    <text evidence="6">The sequence shown here is derived from an EMBL/GenBank/DDBJ whole genome shotgun (WGS) entry which is preliminary data.</text>
</comment>
<sequence length="198" mass="21878">MTITTKPAPGRTQDADLTERILEATEQHLRAHGFSGLRVEQVAQTVGCGKTAIYRRWPTKEELAAAVVTHQADPGVEPDTGSLVEDLVIHQEQSMIHQSYEQGLRGERPIWGILIEPGVRDIVDEQFIAARRERGRTIVARAVSRGEVPPETDADALLDMIAGFSFYRTNVRDERLTLASFRQVASTVAGAPPLRIIT</sequence>
<dbReference type="InterPro" id="IPR009057">
    <property type="entry name" value="Homeodomain-like_sf"/>
</dbReference>
<dbReference type="InterPro" id="IPR001647">
    <property type="entry name" value="HTH_TetR"/>
</dbReference>
<keyword evidence="2 4" id="KW-0238">DNA-binding</keyword>
<feature type="DNA-binding region" description="H-T-H motif" evidence="4">
    <location>
        <begin position="38"/>
        <end position="57"/>
    </location>
</feature>
<dbReference type="SUPFAM" id="SSF48498">
    <property type="entry name" value="Tetracyclin repressor-like, C-terminal domain"/>
    <property type="match status" value="1"/>
</dbReference>
<dbReference type="GO" id="GO:0003700">
    <property type="term" value="F:DNA-binding transcription factor activity"/>
    <property type="evidence" value="ECO:0007669"/>
    <property type="project" value="TreeGrafter"/>
</dbReference>
<dbReference type="SUPFAM" id="SSF46689">
    <property type="entry name" value="Homeodomain-like"/>
    <property type="match status" value="1"/>
</dbReference>
<dbReference type="Proteomes" id="UP000295601">
    <property type="component" value="Unassembled WGS sequence"/>
</dbReference>
<evidence type="ECO:0000256" key="3">
    <source>
        <dbReference type="ARBA" id="ARBA00023163"/>
    </source>
</evidence>
<keyword evidence="1" id="KW-0805">Transcription regulation</keyword>
<dbReference type="Pfam" id="PF16859">
    <property type="entry name" value="TetR_C_11"/>
    <property type="match status" value="1"/>
</dbReference>
<dbReference type="AlphaFoldDB" id="A0A4R6S112"/>
<evidence type="ECO:0000256" key="1">
    <source>
        <dbReference type="ARBA" id="ARBA00023015"/>
    </source>
</evidence>
<dbReference type="Pfam" id="PF00440">
    <property type="entry name" value="TetR_N"/>
    <property type="match status" value="1"/>
</dbReference>
<evidence type="ECO:0000259" key="5">
    <source>
        <dbReference type="PROSITE" id="PS50977"/>
    </source>
</evidence>
<organism evidence="6 7">
    <name type="scientific">Leucobacter luti</name>
    <dbReference type="NCBI Taxonomy" id="340320"/>
    <lineage>
        <taxon>Bacteria</taxon>
        <taxon>Bacillati</taxon>
        <taxon>Actinomycetota</taxon>
        <taxon>Actinomycetes</taxon>
        <taxon>Micrococcales</taxon>
        <taxon>Microbacteriaceae</taxon>
        <taxon>Leucobacter</taxon>
    </lineage>
</organism>
<feature type="domain" description="HTH tetR-type" evidence="5">
    <location>
        <begin position="15"/>
        <end position="75"/>
    </location>
</feature>
<evidence type="ECO:0000313" key="7">
    <source>
        <dbReference type="Proteomes" id="UP000295601"/>
    </source>
</evidence>
<dbReference type="RefSeq" id="WP_165875663.1">
    <property type="nucleotide sequence ID" value="NZ_JAOQNO010000001.1"/>
</dbReference>
<dbReference type="PANTHER" id="PTHR30055:SF148">
    <property type="entry name" value="TETR-FAMILY TRANSCRIPTIONAL REGULATOR"/>
    <property type="match status" value="1"/>
</dbReference>
<keyword evidence="7" id="KW-1185">Reference proteome</keyword>
<dbReference type="Gene3D" id="1.10.10.60">
    <property type="entry name" value="Homeodomain-like"/>
    <property type="match status" value="1"/>
</dbReference>
<proteinExistence type="predicted"/>
<dbReference type="InterPro" id="IPR011075">
    <property type="entry name" value="TetR_C"/>
</dbReference>
<evidence type="ECO:0000256" key="2">
    <source>
        <dbReference type="ARBA" id="ARBA00023125"/>
    </source>
</evidence>
<dbReference type="PROSITE" id="PS50977">
    <property type="entry name" value="HTH_TETR_2"/>
    <property type="match status" value="1"/>
</dbReference>
<keyword evidence="3" id="KW-0804">Transcription</keyword>
<reference evidence="6 7" key="1">
    <citation type="submission" date="2019-03" db="EMBL/GenBank/DDBJ databases">
        <title>Genomic analyses of the natural microbiome of Caenorhabditis elegans.</title>
        <authorList>
            <person name="Samuel B."/>
        </authorList>
    </citation>
    <scope>NUCLEOTIDE SEQUENCE [LARGE SCALE GENOMIC DNA]</scope>
    <source>
        <strain evidence="6 7">JUb18</strain>
    </source>
</reference>
<gene>
    <name evidence="6" type="ORF">EDF62_1167</name>
</gene>